<dbReference type="InterPro" id="IPR009000">
    <property type="entry name" value="Transl_B-barrel_sf"/>
</dbReference>
<dbReference type="AlphaFoldDB" id="A0ABD1I1Z2"/>
<keyword evidence="1" id="KW-0547">Nucleotide-binding</keyword>
<organism evidence="5 6">
    <name type="scientific">Salvia divinorum</name>
    <name type="common">Maria pastora</name>
    <name type="synonym">Diviner's sage</name>
    <dbReference type="NCBI Taxonomy" id="28513"/>
    <lineage>
        <taxon>Eukaryota</taxon>
        <taxon>Viridiplantae</taxon>
        <taxon>Streptophyta</taxon>
        <taxon>Embryophyta</taxon>
        <taxon>Tracheophyta</taxon>
        <taxon>Spermatophyta</taxon>
        <taxon>Magnoliopsida</taxon>
        <taxon>eudicotyledons</taxon>
        <taxon>Gunneridae</taxon>
        <taxon>Pentapetalae</taxon>
        <taxon>asterids</taxon>
        <taxon>lamiids</taxon>
        <taxon>Lamiales</taxon>
        <taxon>Lamiaceae</taxon>
        <taxon>Nepetoideae</taxon>
        <taxon>Mentheae</taxon>
        <taxon>Salviinae</taxon>
        <taxon>Salvia</taxon>
        <taxon>Salvia subgen. Calosphace</taxon>
    </lineage>
</organism>
<name>A0ABD1I1Z2_SALDI</name>
<dbReference type="Proteomes" id="UP001567538">
    <property type="component" value="Unassembled WGS sequence"/>
</dbReference>
<evidence type="ECO:0000259" key="4">
    <source>
        <dbReference type="Pfam" id="PF14578"/>
    </source>
</evidence>
<accession>A0ABD1I1Z2</accession>
<dbReference type="GO" id="GO:0005525">
    <property type="term" value="F:GTP binding"/>
    <property type="evidence" value="ECO:0007669"/>
    <property type="project" value="UniProtKB-KW"/>
</dbReference>
<feature type="domain" description="Elongation factor Tu-type" evidence="4">
    <location>
        <begin position="19"/>
        <end position="88"/>
    </location>
</feature>
<dbReference type="GO" id="GO:0006412">
    <property type="term" value="P:translation"/>
    <property type="evidence" value="ECO:0007669"/>
    <property type="project" value="UniProtKB-KW"/>
</dbReference>
<evidence type="ECO:0000313" key="6">
    <source>
        <dbReference type="Proteomes" id="UP001567538"/>
    </source>
</evidence>
<dbReference type="InterPro" id="IPR029459">
    <property type="entry name" value="EFTU-type"/>
</dbReference>
<evidence type="ECO:0000313" key="5">
    <source>
        <dbReference type="EMBL" id="KAL1561518.1"/>
    </source>
</evidence>
<dbReference type="Gene3D" id="2.40.30.10">
    <property type="entry name" value="Translation factors"/>
    <property type="match status" value="2"/>
</dbReference>
<feature type="domain" description="Translation initiation factor IF- 2" evidence="3">
    <location>
        <begin position="100"/>
        <end position="201"/>
    </location>
</feature>
<keyword evidence="2" id="KW-0342">GTP-binding</keyword>
<gene>
    <name evidence="5" type="ORF">AAHA92_04210</name>
</gene>
<keyword evidence="5" id="KW-0560">Oxidoreductase</keyword>
<protein>
    <submittedName>
        <fullName evidence="5">Photosystem II</fullName>
        <ecNumber evidence="5">1.10.3.9</ecNumber>
    </submittedName>
</protein>
<keyword evidence="6" id="KW-1185">Reference proteome</keyword>
<evidence type="ECO:0000256" key="1">
    <source>
        <dbReference type="ARBA" id="ARBA00022741"/>
    </source>
</evidence>
<evidence type="ECO:0000259" key="3">
    <source>
        <dbReference type="Pfam" id="PF11987"/>
    </source>
</evidence>
<dbReference type="PANTHER" id="PTHR43381">
    <property type="entry name" value="TRANSLATION INITIATION FACTOR IF-2-RELATED"/>
    <property type="match status" value="1"/>
</dbReference>
<dbReference type="EC" id="1.10.3.9" evidence="5"/>
<sequence length="285" mass="31145">MLLLEEERKIEAASSACVLRILPNCVFNARDPIVLGVHVVQGMALIGAPLCVPEREYVHIGWISSIQDNHTDVPYAGKGQNVAIMMEPNDDIEYIEESSMYDVNSVMSRFGKSDEGVYVQAPTLRSLEAMLEYLKTPEVNIAVSGTSIGPIQAEDVTKASHMAEKKKEYATILAYGVRPTPEASQLASQLGVEILTANNITHQLFHQFSSHVRPLEEESKREAAEAVFPCVLKIIPNCVFNTRDPIAIGVHVVEGIAKIGTPICVPGREFVEIGTAAHILVNILS</sequence>
<proteinExistence type="predicted"/>
<dbReference type="Pfam" id="PF14578">
    <property type="entry name" value="GTP_EFTU_D4"/>
    <property type="match status" value="2"/>
</dbReference>
<dbReference type="InterPro" id="IPR015760">
    <property type="entry name" value="TIF_IF2"/>
</dbReference>
<dbReference type="SUPFAM" id="SSF52156">
    <property type="entry name" value="Initiation factor IF2/eIF5b, domain 3"/>
    <property type="match status" value="1"/>
</dbReference>
<dbReference type="InterPro" id="IPR036925">
    <property type="entry name" value="TIF_IF2_dom3_sf"/>
</dbReference>
<dbReference type="Pfam" id="PF11987">
    <property type="entry name" value="IF-2"/>
    <property type="match status" value="1"/>
</dbReference>
<dbReference type="PANTHER" id="PTHR43381:SF4">
    <property type="entry name" value="EUKARYOTIC TRANSLATION INITIATION FACTOR 5B"/>
    <property type="match status" value="1"/>
</dbReference>
<feature type="domain" description="Elongation factor Tu-type" evidence="4">
    <location>
        <begin position="229"/>
        <end position="268"/>
    </location>
</feature>
<dbReference type="GO" id="GO:0010242">
    <property type="term" value="F:oxygen evolving activity"/>
    <property type="evidence" value="ECO:0007669"/>
    <property type="project" value="UniProtKB-EC"/>
</dbReference>
<dbReference type="SUPFAM" id="SSF50447">
    <property type="entry name" value="Translation proteins"/>
    <property type="match status" value="2"/>
</dbReference>
<reference evidence="5 6" key="1">
    <citation type="submission" date="2024-06" db="EMBL/GenBank/DDBJ databases">
        <title>A chromosome level genome sequence of Diviner's sage (Salvia divinorum).</title>
        <authorList>
            <person name="Ford S.A."/>
            <person name="Ro D.-K."/>
            <person name="Ness R.W."/>
            <person name="Phillips M.A."/>
        </authorList>
    </citation>
    <scope>NUCLEOTIDE SEQUENCE [LARGE SCALE GENOMIC DNA]</scope>
    <source>
        <strain evidence="5">SAF-2024a</strain>
        <tissue evidence="5">Leaf</tissue>
    </source>
</reference>
<dbReference type="InterPro" id="IPR023115">
    <property type="entry name" value="TIF_IF2_dom3"/>
</dbReference>
<dbReference type="Gene3D" id="3.40.50.10050">
    <property type="entry name" value="Translation initiation factor IF- 2, domain 3"/>
    <property type="match status" value="1"/>
</dbReference>
<evidence type="ECO:0000256" key="2">
    <source>
        <dbReference type="ARBA" id="ARBA00023134"/>
    </source>
</evidence>
<comment type="caution">
    <text evidence="5">The sequence shown here is derived from an EMBL/GenBank/DDBJ whole genome shotgun (WGS) entry which is preliminary data.</text>
</comment>
<dbReference type="EMBL" id="JBEAFC010000003">
    <property type="protein sequence ID" value="KAL1561518.1"/>
    <property type="molecule type" value="Genomic_DNA"/>
</dbReference>